<sequence length="408" mass="47399">MGINSKELDQENEDYLKTYQNTCIEFQGVQYIAKLPWKREHDQLPTNFSIAKRKTESVIRRLDREPGMLKMYDDIIKNKLKGFIEKIDDEECNDKTVHYIPHHPVRKDSITTPIRIVYDCSCRQSDQYPRLNDCLMNTSPVLNDLTKLLLRFRLNAIAISTDIEKAFLHVGLHEHDRDATRFLWMSDAENINSKLVTYRFKSVLFGATCSPFILSATLLKHVQTQGKNSDTAKMIEQDIYVDNIISSVSNENKAVQYYIEARELMTKGGFNLRSWTSNSQLLRTIACADKILDKDTKLKVLGMRWDVQKDELYFAQPEIHLTSETNITKREILKQSSKIYDPLGLLSTITIRAKLFLQELWRETTNGMRSYLQSYAKHGLTSQPTFKRVSGLLFRDVILPVHKTKPHR</sequence>
<dbReference type="InterPro" id="IPR008042">
    <property type="entry name" value="Retrotrans_Pao"/>
</dbReference>
<dbReference type="PANTHER" id="PTHR47331">
    <property type="entry name" value="PHD-TYPE DOMAIN-CONTAINING PROTEIN"/>
    <property type="match status" value="1"/>
</dbReference>
<protein>
    <recommendedName>
        <fullName evidence="3">Reverse transcriptase domain-containing protein</fullName>
    </recommendedName>
</protein>
<evidence type="ECO:0000313" key="2">
    <source>
        <dbReference type="Proteomes" id="UP000596742"/>
    </source>
</evidence>
<dbReference type="OrthoDB" id="6138714at2759"/>
<comment type="caution">
    <text evidence="1">The sequence shown here is derived from an EMBL/GenBank/DDBJ whole genome shotgun (WGS) entry which is preliminary data.</text>
</comment>
<dbReference type="PANTHER" id="PTHR47331:SF1">
    <property type="entry name" value="GAG-LIKE PROTEIN"/>
    <property type="match status" value="1"/>
</dbReference>
<dbReference type="Pfam" id="PF05380">
    <property type="entry name" value="Peptidase_A17"/>
    <property type="match status" value="1"/>
</dbReference>
<reference evidence="1" key="1">
    <citation type="submission" date="2018-11" db="EMBL/GenBank/DDBJ databases">
        <authorList>
            <person name="Alioto T."/>
            <person name="Alioto T."/>
        </authorList>
    </citation>
    <scope>NUCLEOTIDE SEQUENCE</scope>
</reference>
<name>A0A8B6HGJ6_MYTGA</name>
<gene>
    <name evidence="1" type="ORF">MGAL_10B072228</name>
</gene>
<evidence type="ECO:0000313" key="1">
    <source>
        <dbReference type="EMBL" id="VDI78788.1"/>
    </source>
</evidence>
<evidence type="ECO:0008006" key="3">
    <source>
        <dbReference type="Google" id="ProtNLM"/>
    </source>
</evidence>
<dbReference type="InterPro" id="IPR043502">
    <property type="entry name" value="DNA/RNA_pol_sf"/>
</dbReference>
<dbReference type="EMBL" id="UYJE01010000">
    <property type="protein sequence ID" value="VDI78788.1"/>
    <property type="molecule type" value="Genomic_DNA"/>
</dbReference>
<dbReference type="Proteomes" id="UP000596742">
    <property type="component" value="Unassembled WGS sequence"/>
</dbReference>
<accession>A0A8B6HGJ6</accession>
<proteinExistence type="predicted"/>
<dbReference type="AlphaFoldDB" id="A0A8B6HGJ6"/>
<organism evidence="1 2">
    <name type="scientific">Mytilus galloprovincialis</name>
    <name type="common">Mediterranean mussel</name>
    <dbReference type="NCBI Taxonomy" id="29158"/>
    <lineage>
        <taxon>Eukaryota</taxon>
        <taxon>Metazoa</taxon>
        <taxon>Spiralia</taxon>
        <taxon>Lophotrochozoa</taxon>
        <taxon>Mollusca</taxon>
        <taxon>Bivalvia</taxon>
        <taxon>Autobranchia</taxon>
        <taxon>Pteriomorphia</taxon>
        <taxon>Mytilida</taxon>
        <taxon>Mytiloidea</taxon>
        <taxon>Mytilidae</taxon>
        <taxon>Mytilinae</taxon>
        <taxon>Mytilus</taxon>
    </lineage>
</organism>
<dbReference type="SUPFAM" id="SSF56672">
    <property type="entry name" value="DNA/RNA polymerases"/>
    <property type="match status" value="1"/>
</dbReference>
<keyword evidence="2" id="KW-1185">Reference proteome</keyword>